<keyword evidence="3" id="KW-1185">Reference proteome</keyword>
<dbReference type="AlphaFoldDB" id="A0A0C9T5K8"/>
<dbReference type="EMBL" id="KN837520">
    <property type="protein sequence ID" value="KIJ24183.1"/>
    <property type="molecule type" value="Genomic_DNA"/>
</dbReference>
<reference evidence="2 3" key="1">
    <citation type="submission" date="2014-06" db="EMBL/GenBank/DDBJ databases">
        <title>Evolutionary Origins and Diversification of the Mycorrhizal Mutualists.</title>
        <authorList>
            <consortium name="DOE Joint Genome Institute"/>
            <consortium name="Mycorrhizal Genomics Consortium"/>
            <person name="Kohler A."/>
            <person name="Kuo A."/>
            <person name="Nagy L.G."/>
            <person name="Floudas D."/>
            <person name="Copeland A."/>
            <person name="Barry K.W."/>
            <person name="Cichocki N."/>
            <person name="Veneault-Fourrey C."/>
            <person name="LaButti K."/>
            <person name="Lindquist E.A."/>
            <person name="Lipzen A."/>
            <person name="Lundell T."/>
            <person name="Morin E."/>
            <person name="Murat C."/>
            <person name="Riley R."/>
            <person name="Ohm R."/>
            <person name="Sun H."/>
            <person name="Tunlid A."/>
            <person name="Henrissat B."/>
            <person name="Grigoriev I.V."/>
            <person name="Hibbett D.S."/>
            <person name="Martin F."/>
        </authorList>
    </citation>
    <scope>NUCLEOTIDE SEQUENCE [LARGE SCALE GENOMIC DNA]</scope>
    <source>
        <strain evidence="2 3">SS14</strain>
    </source>
</reference>
<evidence type="ECO:0000313" key="3">
    <source>
        <dbReference type="Proteomes" id="UP000054279"/>
    </source>
</evidence>
<dbReference type="HOGENOM" id="CLU_1367023_0_0_1"/>
<dbReference type="Proteomes" id="UP000054279">
    <property type="component" value="Unassembled WGS sequence"/>
</dbReference>
<accession>A0A0C9T5K8</accession>
<organism evidence="2 3">
    <name type="scientific">Sphaerobolus stellatus (strain SS14)</name>
    <dbReference type="NCBI Taxonomy" id="990650"/>
    <lineage>
        <taxon>Eukaryota</taxon>
        <taxon>Fungi</taxon>
        <taxon>Dikarya</taxon>
        <taxon>Basidiomycota</taxon>
        <taxon>Agaricomycotina</taxon>
        <taxon>Agaricomycetes</taxon>
        <taxon>Phallomycetidae</taxon>
        <taxon>Geastrales</taxon>
        <taxon>Sphaerobolaceae</taxon>
        <taxon>Sphaerobolus</taxon>
    </lineage>
</organism>
<sequence length="200" mass="22918">MGRKKAAVKKRMENLGNKARKKHLAESHEEDISMEANLELQGVPLIQDSALQQADYASGDDLSFRSHSRCSMVSYSLELEVDSLKLANKADLLTFGNQLQSGLQSYLRVVKERAQPLTYNKMGRPAKRTQRRHDSDRENTTKILRAQGYGDISGFFNKKSVAQLVGMRLSSLALEKSLEAFRWRKRRKKHHRMKNTLSRK</sequence>
<protein>
    <submittedName>
        <fullName evidence="2">Unplaced genomic scaffold SPHSTscaffold_445, whole genome shotgun sequence</fullName>
    </submittedName>
</protein>
<evidence type="ECO:0000256" key="1">
    <source>
        <dbReference type="SAM" id="MobiDB-lite"/>
    </source>
</evidence>
<feature type="region of interest" description="Disordered" evidence="1">
    <location>
        <begin position="1"/>
        <end position="23"/>
    </location>
</feature>
<gene>
    <name evidence="2" type="ORF">M422DRAFT_56507</name>
</gene>
<name>A0A0C9T5K8_SPHS4</name>
<proteinExistence type="predicted"/>
<evidence type="ECO:0000313" key="2">
    <source>
        <dbReference type="EMBL" id="KIJ24183.1"/>
    </source>
</evidence>